<protein>
    <submittedName>
        <fullName evidence="3">FHA domain-containing protein</fullName>
    </submittedName>
</protein>
<feature type="domain" description="FHA" evidence="2">
    <location>
        <begin position="57"/>
        <end position="108"/>
    </location>
</feature>
<keyword evidence="1" id="KW-0472">Membrane</keyword>
<dbReference type="CDD" id="cd00060">
    <property type="entry name" value="FHA"/>
    <property type="match status" value="1"/>
</dbReference>
<keyword evidence="4" id="KW-1185">Reference proteome</keyword>
<organism evidence="3 4">
    <name type="scientific">Parabacteroides hominis</name>
    <dbReference type="NCBI Taxonomy" id="2763057"/>
    <lineage>
        <taxon>Bacteria</taxon>
        <taxon>Pseudomonadati</taxon>
        <taxon>Bacteroidota</taxon>
        <taxon>Bacteroidia</taxon>
        <taxon>Bacteroidales</taxon>
        <taxon>Tannerellaceae</taxon>
        <taxon>Parabacteroides</taxon>
    </lineage>
</organism>
<keyword evidence="1" id="KW-0812">Transmembrane</keyword>
<proteinExistence type="predicted"/>
<dbReference type="EMBL" id="JACOOJ010000002">
    <property type="protein sequence ID" value="MBC5631444.1"/>
    <property type="molecule type" value="Genomic_DNA"/>
</dbReference>
<dbReference type="SUPFAM" id="SSF50494">
    <property type="entry name" value="Trypsin-like serine proteases"/>
    <property type="match status" value="1"/>
</dbReference>
<evidence type="ECO:0000259" key="2">
    <source>
        <dbReference type="PROSITE" id="PS50006"/>
    </source>
</evidence>
<dbReference type="PROSITE" id="PS50006">
    <property type="entry name" value="FHA_DOMAIN"/>
    <property type="match status" value="1"/>
</dbReference>
<dbReference type="Proteomes" id="UP000651475">
    <property type="component" value="Unassembled WGS sequence"/>
</dbReference>
<dbReference type="SMART" id="SM00240">
    <property type="entry name" value="FHA"/>
    <property type="match status" value="1"/>
</dbReference>
<gene>
    <name evidence="3" type="ORF">H8S65_01445</name>
</gene>
<evidence type="ECO:0000256" key="1">
    <source>
        <dbReference type="SAM" id="Phobius"/>
    </source>
</evidence>
<sequence>MVQRQTEPYRRSFSGSVGAGMGALMGGAHKQYYVLEHRMSSKYHRAGETQKIIVDQVEMGRDPRCQVRFDDSFTSVSRRHAAIVRDGAGWKLVHLSKVNTTLLNGRPVTDEWYLQNGDEIQLSSNGPRMGFIVPQGDRSMIKNINFTERFSLFRQQALKPYKQMMVWMSVVFLLVIGGFIAWSILNQQQAQKTNEMLAGSIASVSARQDSAGVEAQKQLAAVSTQAQNAAQAAIQASQASQTSTSQGISQLRNELVGLKSDLKTVREEKAENESARQAAAVSEPVAAPASASVAPAAGGMTSYESCFPYIYYIQLDKVEHTNKKGKTEVINIIRRWAGTGFLLSDGRFVTSRRIIERWYFQVNGNLMDEDMRPLNKAVCNLEKVVAYFTAYSSSGDALTFTSDQFTCDRSADNYTVLRGPLGGLVKGARLRIAPSNGGKDWAYFQTAKKGGLKFDPSKSTSLGRGIPLTILGFPAEVGINSASGPVYGSGVTANSGLDRGDIMTTNTSFEVGGSGAPVFAVSETGEYEVVGLISSMAEGQRGVVVPISAVR</sequence>
<accession>A0ABR7DJ46</accession>
<keyword evidence="1" id="KW-1133">Transmembrane helix</keyword>
<reference evidence="3 4" key="1">
    <citation type="submission" date="2020-08" db="EMBL/GenBank/DDBJ databases">
        <title>Genome public.</title>
        <authorList>
            <person name="Liu C."/>
            <person name="Sun Q."/>
        </authorList>
    </citation>
    <scope>NUCLEOTIDE SEQUENCE [LARGE SCALE GENOMIC DNA]</scope>
    <source>
        <strain evidence="3 4">NSJ-79</strain>
    </source>
</reference>
<name>A0ABR7DJ46_9BACT</name>
<dbReference type="Gene3D" id="2.60.200.20">
    <property type="match status" value="1"/>
</dbReference>
<evidence type="ECO:0000313" key="3">
    <source>
        <dbReference type="EMBL" id="MBC5631444.1"/>
    </source>
</evidence>
<evidence type="ECO:0000313" key="4">
    <source>
        <dbReference type="Proteomes" id="UP000651475"/>
    </source>
</evidence>
<dbReference type="InterPro" id="IPR009003">
    <property type="entry name" value="Peptidase_S1_PA"/>
</dbReference>
<feature type="transmembrane region" description="Helical" evidence="1">
    <location>
        <begin position="164"/>
        <end position="185"/>
    </location>
</feature>
<dbReference type="RefSeq" id="WP_186928188.1">
    <property type="nucleotide sequence ID" value="NZ_JACOOJ010000002.1"/>
</dbReference>
<dbReference type="SUPFAM" id="SSF49879">
    <property type="entry name" value="SMAD/FHA domain"/>
    <property type="match status" value="1"/>
</dbReference>
<dbReference type="InterPro" id="IPR000253">
    <property type="entry name" value="FHA_dom"/>
</dbReference>
<dbReference type="Pfam" id="PF00498">
    <property type="entry name" value="FHA"/>
    <property type="match status" value="1"/>
</dbReference>
<comment type="caution">
    <text evidence="3">The sequence shown here is derived from an EMBL/GenBank/DDBJ whole genome shotgun (WGS) entry which is preliminary data.</text>
</comment>
<dbReference type="InterPro" id="IPR008984">
    <property type="entry name" value="SMAD_FHA_dom_sf"/>
</dbReference>